<accession>A0A9P6CQQ0</accession>
<reference evidence="2" key="1">
    <citation type="submission" date="2020-11" db="EMBL/GenBank/DDBJ databases">
        <authorList>
            <consortium name="DOE Joint Genome Institute"/>
            <person name="Ahrendt S."/>
            <person name="Riley R."/>
            <person name="Andreopoulos W."/>
            <person name="Labutti K."/>
            <person name="Pangilinan J."/>
            <person name="Ruiz-Duenas F.J."/>
            <person name="Barrasa J.M."/>
            <person name="Sanchez-Garcia M."/>
            <person name="Camarero S."/>
            <person name="Miyauchi S."/>
            <person name="Serrano A."/>
            <person name="Linde D."/>
            <person name="Babiker R."/>
            <person name="Drula E."/>
            <person name="Ayuso-Fernandez I."/>
            <person name="Pacheco R."/>
            <person name="Padilla G."/>
            <person name="Ferreira P."/>
            <person name="Barriuso J."/>
            <person name="Kellner H."/>
            <person name="Castanera R."/>
            <person name="Alfaro M."/>
            <person name="Ramirez L."/>
            <person name="Pisabarro A.G."/>
            <person name="Kuo A."/>
            <person name="Tritt A."/>
            <person name="Lipzen A."/>
            <person name="He G."/>
            <person name="Yan M."/>
            <person name="Ng V."/>
            <person name="Cullen D."/>
            <person name="Martin F."/>
            <person name="Rosso M.-N."/>
            <person name="Henrissat B."/>
            <person name="Hibbett D."/>
            <person name="Martinez A.T."/>
            <person name="Grigoriev I.V."/>
        </authorList>
    </citation>
    <scope>NUCLEOTIDE SEQUENCE</scope>
    <source>
        <strain evidence="2">CBS 247.69</strain>
    </source>
</reference>
<dbReference type="InterPro" id="IPR013922">
    <property type="entry name" value="Cyclin_PHO80-like"/>
</dbReference>
<dbReference type="OrthoDB" id="3057497at2759"/>
<dbReference type="Gene3D" id="1.10.472.10">
    <property type="entry name" value="Cyclin-like"/>
    <property type="match status" value="1"/>
</dbReference>
<dbReference type="GO" id="GO:0016538">
    <property type="term" value="F:cyclin-dependent protein serine/threonine kinase regulator activity"/>
    <property type="evidence" value="ECO:0007669"/>
    <property type="project" value="TreeGrafter"/>
</dbReference>
<dbReference type="PANTHER" id="PTHR15615">
    <property type="match status" value="1"/>
</dbReference>
<dbReference type="GO" id="GO:0000307">
    <property type="term" value="C:cyclin-dependent protein kinase holoenzyme complex"/>
    <property type="evidence" value="ECO:0007669"/>
    <property type="project" value="TreeGrafter"/>
</dbReference>
<evidence type="ECO:0000256" key="1">
    <source>
        <dbReference type="SAM" id="MobiDB-lite"/>
    </source>
</evidence>
<dbReference type="EMBL" id="MU150231">
    <property type="protein sequence ID" value="KAF9468863.1"/>
    <property type="molecule type" value="Genomic_DNA"/>
</dbReference>
<dbReference type="GO" id="GO:0019901">
    <property type="term" value="F:protein kinase binding"/>
    <property type="evidence" value="ECO:0007669"/>
    <property type="project" value="InterPro"/>
</dbReference>
<proteinExistence type="predicted"/>
<feature type="region of interest" description="Disordered" evidence="1">
    <location>
        <begin position="189"/>
        <end position="213"/>
    </location>
</feature>
<comment type="caution">
    <text evidence="2">The sequence shown here is derived from an EMBL/GenBank/DDBJ whole genome shotgun (WGS) entry which is preliminary data.</text>
</comment>
<sequence length="437" mass="49367">MAIRVMYLEQWLIPSAAMISALPHLHGRAARPQFYNKPKFLLAPDPKYAPPILSIELNQNAQPWPRSSLSALSNQQFIAEIRVEGKWSCADQDTFNTLRCPRGGGFPLPPILEDILRMEPELSPRSILRRASDVTASVAHEFFNPLKSGHGTVHNPRKRKVKTPFPPYYNDQRESGRVLVGAVDAPRKRVRIGKGPDPTSLSTAPTLKPSKRQHEELRPLAGWLTVVLYDMIVLPLGASLYSINQDTKERVESRILDILSTYTPENAIIMAAVWYISRLFSGGIIAAEFLVGSDAIELMVRIFTIGLLLAWKWLHDSVIKTKCWMNFVSLTCESINKLEKTALKMLNYDIRISPGQWKSWLSSLRESTRRFSQTRDNCKCVHTVINDLLSSARQGCEVYIPEPNTPPITSRFQHELHSKVTEGLSAFNGCLSRTRKL</sequence>
<protein>
    <submittedName>
        <fullName evidence="2">Uncharacterized protein</fullName>
    </submittedName>
</protein>
<evidence type="ECO:0000313" key="3">
    <source>
        <dbReference type="Proteomes" id="UP000807353"/>
    </source>
</evidence>
<dbReference type="Proteomes" id="UP000807353">
    <property type="component" value="Unassembled WGS sequence"/>
</dbReference>
<dbReference type="AlphaFoldDB" id="A0A9P6CQQ0"/>
<dbReference type="GO" id="GO:0005634">
    <property type="term" value="C:nucleus"/>
    <property type="evidence" value="ECO:0007669"/>
    <property type="project" value="TreeGrafter"/>
</dbReference>
<keyword evidence="3" id="KW-1185">Reference proteome</keyword>
<dbReference type="PANTHER" id="PTHR15615:SF120">
    <property type="entry name" value="CYCLIN N-TERMINAL DOMAIN-CONTAINING PROTEIN"/>
    <property type="match status" value="1"/>
</dbReference>
<evidence type="ECO:0000313" key="2">
    <source>
        <dbReference type="EMBL" id="KAF9468863.1"/>
    </source>
</evidence>
<gene>
    <name evidence="2" type="ORF">BDZ94DRAFT_547600</name>
</gene>
<name>A0A9P6CQQ0_9AGAR</name>
<organism evidence="2 3">
    <name type="scientific">Collybia nuda</name>
    <dbReference type="NCBI Taxonomy" id="64659"/>
    <lineage>
        <taxon>Eukaryota</taxon>
        <taxon>Fungi</taxon>
        <taxon>Dikarya</taxon>
        <taxon>Basidiomycota</taxon>
        <taxon>Agaricomycotina</taxon>
        <taxon>Agaricomycetes</taxon>
        <taxon>Agaricomycetidae</taxon>
        <taxon>Agaricales</taxon>
        <taxon>Tricholomatineae</taxon>
        <taxon>Clitocybaceae</taxon>
        <taxon>Collybia</taxon>
    </lineage>
</organism>
<dbReference type="Pfam" id="PF08613">
    <property type="entry name" value="Cyclin"/>
    <property type="match status" value="1"/>
</dbReference>
<dbReference type="CDD" id="cd20557">
    <property type="entry name" value="CYCLIN_ScPCL1-like"/>
    <property type="match status" value="1"/>
</dbReference>